<evidence type="ECO:0000313" key="3">
    <source>
        <dbReference type="Proteomes" id="UP000199323"/>
    </source>
</evidence>
<dbReference type="SMART" id="SM00028">
    <property type="entry name" value="TPR"/>
    <property type="match status" value="7"/>
</dbReference>
<evidence type="ECO:0000313" key="2">
    <source>
        <dbReference type="EMBL" id="SFE33123.1"/>
    </source>
</evidence>
<dbReference type="SUPFAM" id="SSF52540">
    <property type="entry name" value="P-loop containing nucleoside triphosphate hydrolases"/>
    <property type="match status" value="1"/>
</dbReference>
<dbReference type="OrthoDB" id="3349744at2"/>
<keyword evidence="3" id="KW-1185">Reference proteome</keyword>
<gene>
    <name evidence="2" type="ORF">SAMN05216251_102514</name>
</gene>
<dbReference type="STRING" id="380248.SAMN05216251_102514"/>
<dbReference type="SMART" id="SM00382">
    <property type="entry name" value="AAA"/>
    <property type="match status" value="1"/>
</dbReference>
<dbReference type="Proteomes" id="UP000199323">
    <property type="component" value="Unassembled WGS sequence"/>
</dbReference>
<dbReference type="InterPro" id="IPR003593">
    <property type="entry name" value="AAA+_ATPase"/>
</dbReference>
<dbReference type="Gene3D" id="1.25.40.10">
    <property type="entry name" value="Tetratricopeptide repeat domain"/>
    <property type="match status" value="2"/>
</dbReference>
<sequence length="791" mass="87037">MSGITVNQINGGVFIGFVVQGQNITLTLPDRPDPALAGLPRRSATFAGRRAELEQTLAALAPDAPEETPATVAVSGLAGVGKTELILQAAHRASREAGWFPGGVLFVDMHGYDEGRQVSPKRALRTLLRALGIPPEHVPQRTEDRALVYRSVLTALADAGRRVLVVLDDVPATDKLHHLLPGDSSTGTLISSRHSLAELDALVLSLRELSVDEGRELLGAALRIALPEDTRATQETDQVGRVVSLCGGLPLALRILASLLVDVPTRPVSELRQDLEDAHSRLSVLSREKRAVEAAFELSYRRLTKDQAKFFRLMSLHPGPDFSTEAAVQLYGESPEEAERILLDLARRHLVEPREPYGRWRQHNLVRLYSRQRLKEGDDSWGESLMRLLAHFYGTATLACETLFRPGASDPAVDVRFADRTAALCWLEEERDTLVAAAVWAHAAEDDLTCAALAVPVSQFLAEMRYLEDARAVLETGIRSSRRAKDDFREAALLSSLGIVLRDMRKLRKSVRCHNKSIKICKRMDDRRALAGALNNLGLSLHERRKFQQAVVSHAEAARLFKQVGEQLGVASALINSSETLIELDQFEQAAQVLRKAVKIFQKHGDLRGYAKALGTLAKVTRNDGMAEQAVELHKRALAVSDGLLMPHERAVELANLAGSFVAAGDFGAALTAQQEALDIFRDLTDRRGEAMTLGNMAVVRQKQRRWNRAVRLHTLALEAFLESNDDHSTASELSNLAHALLQVGRNAEALENFELAVDLYHHIGDEKRAADTSELIDQVRRRIGVGLRSA</sequence>
<protein>
    <submittedName>
        <fullName evidence="2">Soluble NSF attachment protein, SNAP</fullName>
    </submittedName>
</protein>
<dbReference type="AlphaFoldDB" id="A0A1I1ZR89"/>
<dbReference type="RefSeq" id="WP_093712148.1">
    <property type="nucleotide sequence ID" value="NZ_FONG01000002.1"/>
</dbReference>
<dbReference type="Pfam" id="PF13191">
    <property type="entry name" value="AAA_16"/>
    <property type="match status" value="1"/>
</dbReference>
<dbReference type="PRINTS" id="PR00364">
    <property type="entry name" value="DISEASERSIST"/>
</dbReference>
<dbReference type="InterPro" id="IPR041664">
    <property type="entry name" value="AAA_16"/>
</dbReference>
<dbReference type="Pfam" id="PF13424">
    <property type="entry name" value="TPR_12"/>
    <property type="match status" value="3"/>
</dbReference>
<evidence type="ECO:0000259" key="1">
    <source>
        <dbReference type="SMART" id="SM00382"/>
    </source>
</evidence>
<proteinExistence type="predicted"/>
<dbReference type="InterPro" id="IPR027417">
    <property type="entry name" value="P-loop_NTPase"/>
</dbReference>
<dbReference type="EMBL" id="FONG01000002">
    <property type="protein sequence ID" value="SFE33123.1"/>
    <property type="molecule type" value="Genomic_DNA"/>
</dbReference>
<feature type="domain" description="AAA+ ATPase" evidence="1">
    <location>
        <begin position="68"/>
        <end position="217"/>
    </location>
</feature>
<dbReference type="PANTHER" id="PTHR47691">
    <property type="entry name" value="REGULATOR-RELATED"/>
    <property type="match status" value="1"/>
</dbReference>
<organism evidence="2 3">
    <name type="scientific">Actinacidiphila alni</name>
    <dbReference type="NCBI Taxonomy" id="380248"/>
    <lineage>
        <taxon>Bacteria</taxon>
        <taxon>Bacillati</taxon>
        <taxon>Actinomycetota</taxon>
        <taxon>Actinomycetes</taxon>
        <taxon>Kitasatosporales</taxon>
        <taxon>Streptomycetaceae</taxon>
        <taxon>Actinacidiphila</taxon>
    </lineage>
</organism>
<dbReference type="GO" id="GO:0043531">
    <property type="term" value="F:ADP binding"/>
    <property type="evidence" value="ECO:0007669"/>
    <property type="project" value="InterPro"/>
</dbReference>
<dbReference type="InterPro" id="IPR019734">
    <property type="entry name" value="TPR_rpt"/>
</dbReference>
<reference evidence="2 3" key="1">
    <citation type="submission" date="2016-10" db="EMBL/GenBank/DDBJ databases">
        <authorList>
            <person name="de Groot N.N."/>
        </authorList>
    </citation>
    <scope>NUCLEOTIDE SEQUENCE [LARGE SCALE GENOMIC DNA]</scope>
    <source>
        <strain evidence="2 3">CGMCC 4.3510</strain>
    </source>
</reference>
<name>A0A1I1ZR89_9ACTN</name>
<dbReference type="InterPro" id="IPR011990">
    <property type="entry name" value="TPR-like_helical_dom_sf"/>
</dbReference>
<dbReference type="SUPFAM" id="SSF48452">
    <property type="entry name" value="TPR-like"/>
    <property type="match status" value="2"/>
</dbReference>
<accession>A0A1I1ZR89</accession>
<dbReference type="Gene3D" id="3.40.50.300">
    <property type="entry name" value="P-loop containing nucleotide triphosphate hydrolases"/>
    <property type="match status" value="1"/>
</dbReference>
<dbReference type="PANTHER" id="PTHR47691:SF3">
    <property type="entry name" value="HTH-TYPE TRANSCRIPTIONAL REGULATOR RV0890C-RELATED"/>
    <property type="match status" value="1"/>
</dbReference>